<protein>
    <recommendedName>
        <fullName evidence="4">Aspartyl protease</fullName>
    </recommendedName>
</protein>
<dbReference type="Pfam" id="PF13650">
    <property type="entry name" value="Asp_protease_2"/>
    <property type="match status" value="1"/>
</dbReference>
<evidence type="ECO:0000313" key="2">
    <source>
        <dbReference type="EMBL" id="THF51901.1"/>
    </source>
</evidence>
<dbReference type="AlphaFoldDB" id="A0A4S4A0S4"/>
<keyword evidence="3" id="KW-1185">Reference proteome</keyword>
<evidence type="ECO:0000313" key="3">
    <source>
        <dbReference type="Proteomes" id="UP000307507"/>
    </source>
</evidence>
<dbReference type="Proteomes" id="UP000307507">
    <property type="component" value="Unassembled WGS sequence"/>
</dbReference>
<accession>A0A4S4A0S4</accession>
<feature type="chain" id="PRO_5020698806" description="Aspartyl protease" evidence="1">
    <location>
        <begin position="20"/>
        <end position="394"/>
    </location>
</feature>
<dbReference type="RefSeq" id="WP_136402885.1">
    <property type="nucleotide sequence ID" value="NZ_SSNZ01000002.1"/>
</dbReference>
<gene>
    <name evidence="2" type="ORF">E6C50_09120</name>
</gene>
<organism evidence="2 3">
    <name type="scientific">Flavobacterium supellecticarium</name>
    <dbReference type="NCBI Taxonomy" id="2565924"/>
    <lineage>
        <taxon>Bacteria</taxon>
        <taxon>Pseudomonadati</taxon>
        <taxon>Bacteroidota</taxon>
        <taxon>Flavobacteriia</taxon>
        <taxon>Flavobacteriales</taxon>
        <taxon>Flavobacteriaceae</taxon>
        <taxon>Flavobacterium</taxon>
    </lineage>
</organism>
<comment type="caution">
    <text evidence="2">The sequence shown here is derived from an EMBL/GenBank/DDBJ whole genome shotgun (WGS) entry which is preliminary data.</text>
</comment>
<sequence>MTRLLCLLFLLFIPITHYAQPVTLNQGYTLQKDYFAEIPFENVNNKLIIPVVIQNKTYRFLLDTGAPCIITSELNKLLQAKFLSEINIVDANGKNDTMRMVAIPELSLGGVSFKDIPALVNDNKMIFECLKIDGFIGSNILRNSILQLSATKKSVVITDNPSRLNLRKKHASKLYLYDTQSSPYIKIALKNKKEASEELLFDTGMNNLYSMSLRAYDILKEENLFLDIEEGYGNASIGIFGNSEDTKNYRFTVPQIKINGIAFKNMTIETTNDKNSRIGAEILNHGLVTVDYKNKYFYFEPYNESYDLKEKQIGFKPTLNNEKLVVGIIWDDAIRGIVGIGDEIVQVDDVNYDNANYCTIVTTPSPLRNKNKDTFKVTFRNSVGDLNTLTLTKN</sequence>
<dbReference type="EMBL" id="SSNZ01000002">
    <property type="protein sequence ID" value="THF51901.1"/>
    <property type="molecule type" value="Genomic_DNA"/>
</dbReference>
<keyword evidence="1" id="KW-0732">Signal</keyword>
<reference evidence="2 3" key="1">
    <citation type="submission" date="2019-04" db="EMBL/GenBank/DDBJ databases">
        <title>Flavobacterium sp. nov. isolated from construction timber.</title>
        <authorList>
            <person name="Lin S.-Y."/>
            <person name="Chang C.-T."/>
            <person name="Young C.-C."/>
        </authorList>
    </citation>
    <scope>NUCLEOTIDE SEQUENCE [LARGE SCALE GENOMIC DNA]</scope>
    <source>
        <strain evidence="2 3">CC-CTC003</strain>
    </source>
</reference>
<dbReference type="InterPro" id="IPR021109">
    <property type="entry name" value="Peptidase_aspartic_dom_sf"/>
</dbReference>
<dbReference type="SUPFAM" id="SSF50630">
    <property type="entry name" value="Acid proteases"/>
    <property type="match status" value="1"/>
</dbReference>
<dbReference type="CDD" id="cd05483">
    <property type="entry name" value="retropepsin_like_bacteria"/>
    <property type="match status" value="1"/>
</dbReference>
<proteinExistence type="predicted"/>
<evidence type="ECO:0000256" key="1">
    <source>
        <dbReference type="SAM" id="SignalP"/>
    </source>
</evidence>
<dbReference type="Gene3D" id="2.40.70.10">
    <property type="entry name" value="Acid Proteases"/>
    <property type="match status" value="1"/>
</dbReference>
<name>A0A4S4A0S4_9FLAO</name>
<dbReference type="OrthoDB" id="5580718at2"/>
<feature type="signal peptide" evidence="1">
    <location>
        <begin position="1"/>
        <end position="19"/>
    </location>
</feature>
<dbReference type="InterPro" id="IPR034122">
    <property type="entry name" value="Retropepsin-like_bacterial"/>
</dbReference>
<evidence type="ECO:0008006" key="4">
    <source>
        <dbReference type="Google" id="ProtNLM"/>
    </source>
</evidence>